<dbReference type="InterPro" id="IPR017896">
    <property type="entry name" value="4Fe4S_Fe-S-bd"/>
</dbReference>
<keyword evidence="7" id="KW-0560">Oxidoreductase</keyword>
<dbReference type="GO" id="GO:0051537">
    <property type="term" value="F:2 iron, 2 sulfur cluster binding"/>
    <property type="evidence" value="ECO:0007669"/>
    <property type="project" value="UniProtKB-KW"/>
</dbReference>
<dbReference type="InterPro" id="IPR006058">
    <property type="entry name" value="2Fe2S_fd_BS"/>
</dbReference>
<dbReference type="InterPro" id="IPR012675">
    <property type="entry name" value="Beta-grasp_dom_sf"/>
</dbReference>
<dbReference type="Gene3D" id="1.10.1060.10">
    <property type="entry name" value="Alpha-helical ferredoxin"/>
    <property type="match status" value="1"/>
</dbReference>
<dbReference type="Gene3D" id="3.10.20.30">
    <property type="match status" value="1"/>
</dbReference>
<dbReference type="InterPro" id="IPR009051">
    <property type="entry name" value="Helical_ferredxn"/>
</dbReference>
<dbReference type="GO" id="GO:0009055">
    <property type="term" value="F:electron transfer activity"/>
    <property type="evidence" value="ECO:0007669"/>
    <property type="project" value="InterPro"/>
</dbReference>
<evidence type="ECO:0000256" key="11">
    <source>
        <dbReference type="ARBA" id="ARBA00066269"/>
    </source>
</evidence>
<comment type="cofactor">
    <cofactor evidence="12">
        <name>[2Fe-2S] cluster</name>
        <dbReference type="ChEBI" id="CHEBI:190135"/>
    </cofactor>
    <text evidence="12">Binds 1 [2Fe-2S] cluster.</text>
</comment>
<protein>
    <recommendedName>
        <fullName evidence="12">Fumarate reductase iron-sulfur subunit</fullName>
        <ecNumber evidence="12">1.3.5.1</ecNumber>
    </recommendedName>
</protein>
<dbReference type="PROSITE" id="PS51379">
    <property type="entry name" value="4FE4S_FER_2"/>
    <property type="match status" value="1"/>
</dbReference>
<dbReference type="PANTHER" id="PTHR11921:SF29">
    <property type="entry name" value="SUCCINATE DEHYDROGENASE [UBIQUINONE] IRON-SULFUR SUBUNIT, MITOCHONDRIAL"/>
    <property type="match status" value="1"/>
</dbReference>
<dbReference type="Proteomes" id="UP000249396">
    <property type="component" value="Unassembled WGS sequence"/>
</dbReference>
<dbReference type="EMBL" id="QJPH01000456">
    <property type="protein sequence ID" value="PZN73493.1"/>
    <property type="molecule type" value="Genomic_DNA"/>
</dbReference>
<evidence type="ECO:0000313" key="16">
    <source>
        <dbReference type="Proteomes" id="UP000249396"/>
    </source>
</evidence>
<comment type="subunit">
    <text evidence="11">Part of an enzyme complex containing three subunits: a flavoprotein (frdA), an iron-sulfur protein (frdB), and diheme cytochrome b (frdC).</text>
</comment>
<dbReference type="GO" id="GO:0022904">
    <property type="term" value="P:respiratory electron transport chain"/>
    <property type="evidence" value="ECO:0007669"/>
    <property type="project" value="TreeGrafter"/>
</dbReference>
<evidence type="ECO:0000256" key="3">
    <source>
        <dbReference type="ARBA" id="ARBA00022485"/>
    </source>
</evidence>
<keyword evidence="10 12" id="KW-0003">3Fe-4S</keyword>
<evidence type="ECO:0000256" key="9">
    <source>
        <dbReference type="ARBA" id="ARBA00023014"/>
    </source>
</evidence>
<evidence type="ECO:0000313" key="15">
    <source>
        <dbReference type="EMBL" id="PZN73493.1"/>
    </source>
</evidence>
<keyword evidence="5 12" id="KW-0001">2Fe-2S</keyword>
<keyword evidence="4" id="KW-0816">Tricarboxylic acid cycle</keyword>
<keyword evidence="6 12" id="KW-0479">Metal-binding</keyword>
<dbReference type="InterPro" id="IPR001041">
    <property type="entry name" value="2Fe-2S_ferredoxin-type"/>
</dbReference>
<comment type="caution">
    <text evidence="15">The sequence shown here is derived from an EMBL/GenBank/DDBJ whole genome shotgun (WGS) entry which is preliminary data.</text>
</comment>
<sequence>MTERSIDLDVLRYNPETDSEPYWQRYSVPHHDEWVVLDALNHVKDNIDPTLNYRWSCHMAVCGSCGMMINGKPMLACKTFMRDFENLIRVEPLAHFPIERDLVTVMDDFVSKLARVKPYLIPKQHKPVEEGEYRQTPAELNRFKQYSMCINCMLCYSACPEYALIPKFIGPAAITLAHRYNLDSRDGGRDEREEVVASGEGVWECTFVGACSEACPKHVDPAGALQQAKIASTIDWFKEHLTSWLNK</sequence>
<dbReference type="NCBIfam" id="TIGR00384">
    <property type="entry name" value="dhsB"/>
    <property type="match status" value="1"/>
</dbReference>
<dbReference type="SUPFAM" id="SSF54292">
    <property type="entry name" value="2Fe-2S ferredoxin-like"/>
    <property type="match status" value="1"/>
</dbReference>
<evidence type="ECO:0000256" key="7">
    <source>
        <dbReference type="ARBA" id="ARBA00023002"/>
    </source>
</evidence>
<evidence type="ECO:0000256" key="12">
    <source>
        <dbReference type="RuleBase" id="RU361237"/>
    </source>
</evidence>
<comment type="pathway">
    <text evidence="1">Carbohydrate metabolism; tricarboxylic acid cycle; fumarate from succinate (bacterial route): step 1/1.</text>
</comment>
<gene>
    <name evidence="15" type="ORF">DM484_22660</name>
</gene>
<comment type="cofactor">
    <cofactor evidence="12">
        <name>[4Fe-4S] cluster</name>
        <dbReference type="ChEBI" id="CHEBI:49883"/>
    </cofactor>
    <text evidence="12">Binds 1 [4Fe-4S] cluster.</text>
</comment>
<dbReference type="GO" id="GO:0008177">
    <property type="term" value="F:succinate dehydrogenase (quinone) activity"/>
    <property type="evidence" value="ECO:0007669"/>
    <property type="project" value="UniProtKB-EC"/>
</dbReference>
<dbReference type="GO" id="GO:0006099">
    <property type="term" value="P:tricarboxylic acid cycle"/>
    <property type="evidence" value="ECO:0007669"/>
    <property type="project" value="UniProtKB-KW"/>
</dbReference>
<dbReference type="NCBIfam" id="NF004616">
    <property type="entry name" value="PRK05950.1"/>
    <property type="match status" value="1"/>
</dbReference>
<dbReference type="GO" id="GO:0051538">
    <property type="term" value="F:3 iron, 4 sulfur cluster binding"/>
    <property type="evidence" value="ECO:0007669"/>
    <property type="project" value="UniProtKB-KW"/>
</dbReference>
<dbReference type="NCBIfam" id="NF009051">
    <property type="entry name" value="PRK12385.1"/>
    <property type="match status" value="1"/>
</dbReference>
<reference evidence="15 16" key="1">
    <citation type="journal article" date="2018" name="Aquat. Microb. Ecol.">
        <title>Gammaproteobacterial methanotrophs dominate.</title>
        <authorList>
            <person name="Rissanen A.J."/>
            <person name="Saarenheimo J."/>
            <person name="Tiirola M."/>
            <person name="Peura S."/>
            <person name="Aalto S.L."/>
            <person name="Karvinen A."/>
            <person name="Nykanen H."/>
        </authorList>
    </citation>
    <scope>NUCLEOTIDE SEQUENCE [LARGE SCALE GENOMIC DNA]</scope>
    <source>
        <strain evidence="15">AMbin10</strain>
    </source>
</reference>
<dbReference type="GO" id="GO:0051539">
    <property type="term" value="F:4 iron, 4 sulfur cluster binding"/>
    <property type="evidence" value="ECO:0007669"/>
    <property type="project" value="UniProtKB-KW"/>
</dbReference>
<dbReference type="Pfam" id="PF13183">
    <property type="entry name" value="Fer4_8"/>
    <property type="match status" value="1"/>
</dbReference>
<dbReference type="PROSITE" id="PS51085">
    <property type="entry name" value="2FE2S_FER_2"/>
    <property type="match status" value="1"/>
</dbReference>
<feature type="domain" description="2Fe-2S ferredoxin-type" evidence="13">
    <location>
        <begin position="9"/>
        <end position="94"/>
    </location>
</feature>
<evidence type="ECO:0000259" key="14">
    <source>
        <dbReference type="PROSITE" id="PS51379"/>
    </source>
</evidence>
<dbReference type="FunFam" id="1.10.1060.10:FF:000003">
    <property type="entry name" value="Succinate dehydrogenase iron-sulfur subunit"/>
    <property type="match status" value="1"/>
</dbReference>
<organism evidence="15 16">
    <name type="scientific">Candidatus Methylumidiphilus alinenensis</name>
    <dbReference type="NCBI Taxonomy" id="2202197"/>
    <lineage>
        <taxon>Bacteria</taxon>
        <taxon>Pseudomonadati</taxon>
        <taxon>Pseudomonadota</taxon>
        <taxon>Gammaproteobacteria</taxon>
        <taxon>Methylococcales</taxon>
        <taxon>Candidatus Methylumidiphilus</taxon>
    </lineage>
</organism>
<dbReference type="Pfam" id="PF13085">
    <property type="entry name" value="Fer2_3"/>
    <property type="match status" value="1"/>
</dbReference>
<comment type="cofactor">
    <cofactor evidence="12">
        <name>[3Fe-4S] cluster</name>
        <dbReference type="ChEBI" id="CHEBI:21137"/>
    </cofactor>
    <text evidence="12">Binds 1 [3Fe-4S] cluster.</text>
</comment>
<dbReference type="PANTHER" id="PTHR11921">
    <property type="entry name" value="SUCCINATE DEHYDROGENASE IRON-SULFUR PROTEIN"/>
    <property type="match status" value="1"/>
</dbReference>
<keyword evidence="8 12" id="KW-0408">Iron</keyword>
<evidence type="ECO:0000256" key="8">
    <source>
        <dbReference type="ARBA" id="ARBA00023004"/>
    </source>
</evidence>
<evidence type="ECO:0000259" key="13">
    <source>
        <dbReference type="PROSITE" id="PS51085"/>
    </source>
</evidence>
<evidence type="ECO:0000256" key="4">
    <source>
        <dbReference type="ARBA" id="ARBA00022532"/>
    </source>
</evidence>
<keyword evidence="3 12" id="KW-0004">4Fe-4S</keyword>
<evidence type="ECO:0000256" key="10">
    <source>
        <dbReference type="ARBA" id="ARBA00023291"/>
    </source>
</evidence>
<dbReference type="AlphaFoldDB" id="A0A2W4QNV8"/>
<comment type="similarity">
    <text evidence="2 12">Belongs to the succinate dehydrogenase/fumarate reductase iron-sulfur protein family.</text>
</comment>
<accession>A0A2W4QNV8</accession>
<dbReference type="InterPro" id="IPR004489">
    <property type="entry name" value="Succ_DH/fum_Rdtase_Fe-S"/>
</dbReference>
<dbReference type="InterPro" id="IPR017900">
    <property type="entry name" value="4Fe4S_Fe_S_CS"/>
</dbReference>
<comment type="catalytic activity">
    <reaction evidence="12">
        <text>a menaquinone + succinate = a menaquinol + fumarate</text>
        <dbReference type="Rhea" id="RHEA:27834"/>
        <dbReference type="Rhea" id="RHEA-COMP:9537"/>
        <dbReference type="Rhea" id="RHEA-COMP:9539"/>
        <dbReference type="ChEBI" id="CHEBI:16374"/>
        <dbReference type="ChEBI" id="CHEBI:18151"/>
        <dbReference type="ChEBI" id="CHEBI:29806"/>
        <dbReference type="ChEBI" id="CHEBI:30031"/>
        <dbReference type="EC" id="1.3.5.1"/>
    </reaction>
</comment>
<evidence type="ECO:0000256" key="1">
    <source>
        <dbReference type="ARBA" id="ARBA00004894"/>
    </source>
</evidence>
<name>A0A2W4QNV8_9GAMM</name>
<dbReference type="InterPro" id="IPR050573">
    <property type="entry name" value="SDH/FRD_Iron-Sulfur"/>
</dbReference>
<evidence type="ECO:0000256" key="6">
    <source>
        <dbReference type="ARBA" id="ARBA00022723"/>
    </source>
</evidence>
<dbReference type="InterPro" id="IPR036010">
    <property type="entry name" value="2Fe-2S_ferredoxin-like_sf"/>
</dbReference>
<dbReference type="EC" id="1.3.5.1" evidence="12"/>
<dbReference type="GO" id="GO:0046872">
    <property type="term" value="F:metal ion binding"/>
    <property type="evidence" value="ECO:0007669"/>
    <property type="project" value="UniProtKB-KW"/>
</dbReference>
<keyword evidence="9 12" id="KW-0411">Iron-sulfur</keyword>
<dbReference type="InterPro" id="IPR025192">
    <property type="entry name" value="Succ_DH/fum_Rdtase_N"/>
</dbReference>
<evidence type="ECO:0000256" key="5">
    <source>
        <dbReference type="ARBA" id="ARBA00022714"/>
    </source>
</evidence>
<dbReference type="SUPFAM" id="SSF46548">
    <property type="entry name" value="alpha-helical ferredoxin"/>
    <property type="match status" value="1"/>
</dbReference>
<proteinExistence type="inferred from homology"/>
<dbReference type="PROSITE" id="PS00198">
    <property type="entry name" value="4FE4S_FER_1"/>
    <property type="match status" value="1"/>
</dbReference>
<feature type="domain" description="4Fe-4S ferredoxin-type" evidence="14">
    <location>
        <begin position="140"/>
        <end position="169"/>
    </location>
</feature>
<evidence type="ECO:0000256" key="2">
    <source>
        <dbReference type="ARBA" id="ARBA00009433"/>
    </source>
</evidence>
<dbReference type="PROSITE" id="PS00197">
    <property type="entry name" value="2FE2S_FER_1"/>
    <property type="match status" value="1"/>
</dbReference>